<keyword evidence="3" id="KW-0677">Repeat</keyword>
<evidence type="ECO:0000256" key="4">
    <source>
        <dbReference type="SAM" id="SignalP"/>
    </source>
</evidence>
<evidence type="ECO:0000313" key="6">
    <source>
        <dbReference type="RefSeq" id="XP_019627715.1"/>
    </source>
</evidence>
<sequence length="211" mass="23215">MGRKLRNVLIFLLIILEEPSMQEAQCLCEPPSRVLYLSLCDNQITTIHSGIFGNLPHLQELWLGKNQIAVIQSGTFANLPKLQKRTRNPPLGPNPGAIGTNSNTGVSVMASDQDHQYEDIDNHQDQTGQGQFQTITESTTNTTATQHSVYKDVDQSQTTTSIATVMTSGHDQTGQGQYQAINESLDARNLSYGTRPTALRVNSVYTKVETP</sequence>
<keyword evidence="1" id="KW-0433">Leucine-rich repeat</keyword>
<feature type="signal peptide" evidence="4">
    <location>
        <begin position="1"/>
        <end position="24"/>
    </location>
</feature>
<keyword evidence="2 4" id="KW-0732">Signal</keyword>
<evidence type="ECO:0000313" key="5">
    <source>
        <dbReference type="Proteomes" id="UP000515135"/>
    </source>
</evidence>
<name>A0A6P4YEU0_BRABE</name>
<proteinExistence type="predicted"/>
<dbReference type="AlphaFoldDB" id="A0A6P4YEU0"/>
<dbReference type="SMART" id="SM00369">
    <property type="entry name" value="LRR_TYP"/>
    <property type="match status" value="2"/>
</dbReference>
<dbReference type="PANTHER" id="PTHR24373">
    <property type="entry name" value="SLIT RELATED LEUCINE-RICH REPEAT NEURONAL PROTEIN"/>
    <property type="match status" value="1"/>
</dbReference>
<dbReference type="SUPFAM" id="SSF52058">
    <property type="entry name" value="L domain-like"/>
    <property type="match status" value="1"/>
</dbReference>
<evidence type="ECO:0000256" key="1">
    <source>
        <dbReference type="ARBA" id="ARBA00022614"/>
    </source>
</evidence>
<reference evidence="6" key="1">
    <citation type="submission" date="2025-08" db="UniProtKB">
        <authorList>
            <consortium name="RefSeq"/>
        </authorList>
    </citation>
    <scope>IDENTIFICATION</scope>
    <source>
        <tissue evidence="6">Gonad</tissue>
    </source>
</reference>
<dbReference type="InterPro" id="IPR003591">
    <property type="entry name" value="Leu-rich_rpt_typical-subtyp"/>
</dbReference>
<dbReference type="GO" id="GO:0005615">
    <property type="term" value="C:extracellular space"/>
    <property type="evidence" value="ECO:0007669"/>
    <property type="project" value="TreeGrafter"/>
</dbReference>
<dbReference type="PANTHER" id="PTHR24373:SF370">
    <property type="entry name" value="FISH-LIPS, ISOFORM E"/>
    <property type="match status" value="1"/>
</dbReference>
<dbReference type="GeneID" id="109472388"/>
<dbReference type="GO" id="GO:0031012">
    <property type="term" value="C:extracellular matrix"/>
    <property type="evidence" value="ECO:0007669"/>
    <property type="project" value="TreeGrafter"/>
</dbReference>
<evidence type="ECO:0000256" key="2">
    <source>
        <dbReference type="ARBA" id="ARBA00022729"/>
    </source>
</evidence>
<accession>A0A6P4YEU0</accession>
<organism evidence="5 6">
    <name type="scientific">Branchiostoma belcheri</name>
    <name type="common">Amphioxus</name>
    <dbReference type="NCBI Taxonomy" id="7741"/>
    <lineage>
        <taxon>Eukaryota</taxon>
        <taxon>Metazoa</taxon>
        <taxon>Chordata</taxon>
        <taxon>Cephalochordata</taxon>
        <taxon>Leptocardii</taxon>
        <taxon>Amphioxiformes</taxon>
        <taxon>Branchiostomatidae</taxon>
        <taxon>Branchiostoma</taxon>
    </lineage>
</organism>
<dbReference type="Gene3D" id="3.80.10.10">
    <property type="entry name" value="Ribonuclease Inhibitor"/>
    <property type="match status" value="1"/>
</dbReference>
<dbReference type="InterPro" id="IPR001611">
    <property type="entry name" value="Leu-rich_rpt"/>
</dbReference>
<keyword evidence="5" id="KW-1185">Reference proteome</keyword>
<dbReference type="InterPro" id="IPR032675">
    <property type="entry name" value="LRR_dom_sf"/>
</dbReference>
<dbReference type="OrthoDB" id="676979at2759"/>
<gene>
    <name evidence="6" type="primary">LOC109472388</name>
</gene>
<dbReference type="RefSeq" id="XP_019627715.1">
    <property type="nucleotide sequence ID" value="XM_019772156.1"/>
</dbReference>
<dbReference type="Pfam" id="PF13855">
    <property type="entry name" value="LRR_8"/>
    <property type="match status" value="1"/>
</dbReference>
<feature type="chain" id="PRO_5027997375" evidence="4">
    <location>
        <begin position="25"/>
        <end position="211"/>
    </location>
</feature>
<evidence type="ECO:0000256" key="3">
    <source>
        <dbReference type="ARBA" id="ARBA00022737"/>
    </source>
</evidence>
<dbReference type="InterPro" id="IPR050328">
    <property type="entry name" value="Dev_Immune_Receptor"/>
</dbReference>
<dbReference type="Proteomes" id="UP000515135">
    <property type="component" value="Unplaced"/>
</dbReference>
<dbReference type="KEGG" id="bbel:109472388"/>
<protein>
    <submittedName>
        <fullName evidence="6">Uncharacterized protein LOC109472388</fullName>
    </submittedName>
</protein>